<dbReference type="RefSeq" id="WP_093314220.1">
    <property type="nucleotide sequence ID" value="NZ_FOZG01000002.1"/>
</dbReference>
<dbReference type="Pfam" id="PF13231">
    <property type="entry name" value="PMT_2"/>
    <property type="match status" value="1"/>
</dbReference>
<sequence>MLAQRRSAIAVVVLAAAWILLQSLAQKPDHDESQYVAGAVLALQGMPFRDFMLLQPPLHAWLLAPLAWAWPTDMFIAMRLATGLLALATLAIVYRTQRAIAVQGEAAFASTLLMGCCASFQFCAGVVRNDMAAVLLMSLGIWAMVLKTQDWDGRSLVAGLAFGLAVATKLSIAPVAAAAGLHLLLDRRERPRALPMFAVGSAIGLAPAAFAFVLAPEAFRWGVFTFAATAPFDWYGRIGAADELTMAEKASDLVGYMLVGPALIVLLLVACWAHRTGAVRAGQGRLLILLILGGIAGAALPTPTHKQYLLPILPPLFMALGLVLADGRRAAVWQPLMLVSALIGLAPAAVGFALAGAAGLPALAVDDTGDWVGSVMRARGSAGVVASLSPERAADSGFPLDPRFATGPFVFRSGALLSHQRARRLALPTPRSLEAILRAHPPAAILVGYERVQRREERALDLQMAAVARRMAWRPVRLPDGQGTLWLRPKAAS</sequence>
<reference evidence="10 11" key="1">
    <citation type="submission" date="2016-10" db="EMBL/GenBank/DDBJ databases">
        <authorList>
            <person name="de Groot N.N."/>
        </authorList>
    </citation>
    <scope>NUCLEOTIDE SEQUENCE [LARGE SCALE GENOMIC DNA]</scope>
    <source>
        <strain evidence="10 11">S5-249</strain>
    </source>
</reference>
<organism evidence="10 11">
    <name type="scientific">Sphingomonas jatrophae</name>
    <dbReference type="NCBI Taxonomy" id="1166337"/>
    <lineage>
        <taxon>Bacteria</taxon>
        <taxon>Pseudomonadati</taxon>
        <taxon>Pseudomonadota</taxon>
        <taxon>Alphaproteobacteria</taxon>
        <taxon>Sphingomonadales</taxon>
        <taxon>Sphingomonadaceae</taxon>
        <taxon>Sphingomonas</taxon>
    </lineage>
</organism>
<feature type="transmembrane region" description="Helical" evidence="8">
    <location>
        <begin position="308"/>
        <end position="325"/>
    </location>
</feature>
<dbReference type="InterPro" id="IPR050297">
    <property type="entry name" value="LipidA_mod_glycosyltrf_83"/>
</dbReference>
<feature type="domain" description="Glycosyltransferase RgtA/B/C/D-like" evidence="9">
    <location>
        <begin position="55"/>
        <end position="208"/>
    </location>
</feature>
<evidence type="ECO:0000259" key="9">
    <source>
        <dbReference type="Pfam" id="PF13231"/>
    </source>
</evidence>
<evidence type="ECO:0000313" key="10">
    <source>
        <dbReference type="EMBL" id="SFR96539.1"/>
    </source>
</evidence>
<proteinExistence type="predicted"/>
<dbReference type="InterPro" id="IPR038731">
    <property type="entry name" value="RgtA/B/C-like"/>
</dbReference>
<keyword evidence="6 8" id="KW-1133">Transmembrane helix</keyword>
<evidence type="ECO:0000256" key="3">
    <source>
        <dbReference type="ARBA" id="ARBA00022676"/>
    </source>
</evidence>
<dbReference type="GO" id="GO:0009103">
    <property type="term" value="P:lipopolysaccharide biosynthetic process"/>
    <property type="evidence" value="ECO:0007669"/>
    <property type="project" value="UniProtKB-ARBA"/>
</dbReference>
<evidence type="ECO:0000256" key="4">
    <source>
        <dbReference type="ARBA" id="ARBA00022679"/>
    </source>
</evidence>
<gene>
    <name evidence="10" type="ORF">SAMN05192580_2029</name>
</gene>
<dbReference type="GO" id="GO:0005886">
    <property type="term" value="C:plasma membrane"/>
    <property type="evidence" value="ECO:0007669"/>
    <property type="project" value="UniProtKB-SubCell"/>
</dbReference>
<dbReference type="Proteomes" id="UP000198824">
    <property type="component" value="Unassembled WGS sequence"/>
</dbReference>
<feature type="transmembrane region" description="Helical" evidence="8">
    <location>
        <begin position="75"/>
        <end position="94"/>
    </location>
</feature>
<evidence type="ECO:0000313" key="11">
    <source>
        <dbReference type="Proteomes" id="UP000198824"/>
    </source>
</evidence>
<evidence type="ECO:0000256" key="2">
    <source>
        <dbReference type="ARBA" id="ARBA00022475"/>
    </source>
</evidence>
<feature type="transmembrane region" description="Helical" evidence="8">
    <location>
        <begin position="106"/>
        <end position="124"/>
    </location>
</feature>
<keyword evidence="7 8" id="KW-0472">Membrane</keyword>
<evidence type="ECO:0000256" key="5">
    <source>
        <dbReference type="ARBA" id="ARBA00022692"/>
    </source>
</evidence>
<keyword evidence="5 8" id="KW-0812">Transmembrane</keyword>
<accession>A0A1I6KZ91</accession>
<feature type="transmembrane region" description="Helical" evidence="8">
    <location>
        <begin position="197"/>
        <end position="215"/>
    </location>
</feature>
<protein>
    <submittedName>
        <fullName evidence="10">Dolichyl-phosphate-mannose-protein mannosyltransferase</fullName>
    </submittedName>
</protein>
<feature type="transmembrane region" description="Helical" evidence="8">
    <location>
        <begin position="285"/>
        <end position="302"/>
    </location>
</feature>
<dbReference type="GO" id="GO:0016763">
    <property type="term" value="F:pentosyltransferase activity"/>
    <property type="evidence" value="ECO:0007669"/>
    <property type="project" value="TreeGrafter"/>
</dbReference>
<name>A0A1I6KZ91_9SPHN</name>
<feature type="transmembrane region" description="Helical" evidence="8">
    <location>
        <begin position="337"/>
        <end position="360"/>
    </location>
</feature>
<evidence type="ECO:0000256" key="1">
    <source>
        <dbReference type="ARBA" id="ARBA00004651"/>
    </source>
</evidence>
<keyword evidence="11" id="KW-1185">Reference proteome</keyword>
<dbReference type="EMBL" id="FOZG01000002">
    <property type="protein sequence ID" value="SFR96539.1"/>
    <property type="molecule type" value="Genomic_DNA"/>
</dbReference>
<dbReference type="PANTHER" id="PTHR33908:SF11">
    <property type="entry name" value="MEMBRANE PROTEIN"/>
    <property type="match status" value="1"/>
</dbReference>
<keyword evidence="2" id="KW-1003">Cell membrane</keyword>
<dbReference type="OrthoDB" id="7463529at2"/>
<evidence type="ECO:0000256" key="8">
    <source>
        <dbReference type="SAM" id="Phobius"/>
    </source>
</evidence>
<keyword evidence="3 10" id="KW-0328">Glycosyltransferase</keyword>
<keyword evidence="4 10" id="KW-0808">Transferase</keyword>
<comment type="subcellular location">
    <subcellularLocation>
        <location evidence="1">Cell membrane</location>
        <topology evidence="1">Multi-pass membrane protein</topology>
    </subcellularLocation>
</comment>
<dbReference type="PANTHER" id="PTHR33908">
    <property type="entry name" value="MANNOSYLTRANSFERASE YKCB-RELATED"/>
    <property type="match status" value="1"/>
</dbReference>
<feature type="transmembrane region" description="Helical" evidence="8">
    <location>
        <begin position="160"/>
        <end position="185"/>
    </location>
</feature>
<dbReference type="AlphaFoldDB" id="A0A1I6KZ91"/>
<evidence type="ECO:0000256" key="6">
    <source>
        <dbReference type="ARBA" id="ARBA00022989"/>
    </source>
</evidence>
<dbReference type="STRING" id="1166337.SAMN05192580_2029"/>
<evidence type="ECO:0000256" key="7">
    <source>
        <dbReference type="ARBA" id="ARBA00023136"/>
    </source>
</evidence>
<feature type="transmembrane region" description="Helical" evidence="8">
    <location>
        <begin position="253"/>
        <end position="273"/>
    </location>
</feature>